<dbReference type="Gene3D" id="3.60.110.10">
    <property type="entry name" value="Carbon-nitrogen hydrolase"/>
    <property type="match status" value="1"/>
</dbReference>
<name>A0A963YXU3_9PROT</name>
<comment type="similarity">
    <text evidence="1">Belongs to the carbon-nitrogen hydrolase superfamily. NIT1/NIT2 family.</text>
</comment>
<dbReference type="EMBL" id="JAESVA010000001">
    <property type="protein sequence ID" value="MCB8878950.1"/>
    <property type="molecule type" value="Genomic_DNA"/>
</dbReference>
<feature type="domain" description="CN hydrolase" evidence="2">
    <location>
        <begin position="4"/>
        <end position="260"/>
    </location>
</feature>
<dbReference type="PANTHER" id="PTHR23088:SF50">
    <property type="entry name" value="HYDROLASE YHCX"/>
    <property type="match status" value="1"/>
</dbReference>
<evidence type="ECO:0000313" key="3">
    <source>
        <dbReference type="EMBL" id="MCB8878950.1"/>
    </source>
</evidence>
<sequence>MTRLRLALAQYPIERLRSLDDFEVKIDDIIRAAKEDGAQMLVLPEYAAMELAAAFTDAGDAVSERDAIVIRAESIVEIMRQAATRHRIWLLGSSVPMLRDGLVRNRAPFISADGVVQFQEKRVMTRFENEEWHVAAGDEPQVFETPWGRIGISICYDVEFPMLARAQVEAGAWLILSPSCTDTLWGFNRVHLSARARAIENQCFVAITPTVGVAPWSATLDVNRGYAGVFGPCDRGFPDDGVIAKGQLDEPGLVFAELDPGLIENIRENGGVRNHRDWPPAPNGCRVVTFE</sequence>
<dbReference type="Pfam" id="PF00795">
    <property type="entry name" value="CN_hydrolase"/>
    <property type="match status" value="1"/>
</dbReference>
<evidence type="ECO:0000313" key="4">
    <source>
        <dbReference type="Proteomes" id="UP000721844"/>
    </source>
</evidence>
<accession>A0A963YXU3</accession>
<evidence type="ECO:0000259" key="2">
    <source>
        <dbReference type="PROSITE" id="PS50263"/>
    </source>
</evidence>
<protein>
    <submittedName>
        <fullName evidence="3">Carbon-nitrogen hydrolase family protein</fullName>
    </submittedName>
</protein>
<keyword evidence="3" id="KW-0378">Hydrolase</keyword>
<dbReference type="CDD" id="cd07574">
    <property type="entry name" value="nitrilase_Rim1_like"/>
    <property type="match status" value="1"/>
</dbReference>
<dbReference type="PROSITE" id="PS50263">
    <property type="entry name" value="CN_HYDROLASE"/>
    <property type="match status" value="1"/>
</dbReference>
<organism evidence="3 4">
    <name type="scientific">Acidisoma cellulosilyticum</name>
    <dbReference type="NCBI Taxonomy" id="2802395"/>
    <lineage>
        <taxon>Bacteria</taxon>
        <taxon>Pseudomonadati</taxon>
        <taxon>Pseudomonadota</taxon>
        <taxon>Alphaproteobacteria</taxon>
        <taxon>Acetobacterales</taxon>
        <taxon>Acidocellaceae</taxon>
        <taxon>Acidisoma</taxon>
    </lineage>
</organism>
<dbReference type="GO" id="GO:0016787">
    <property type="term" value="F:hydrolase activity"/>
    <property type="evidence" value="ECO:0007669"/>
    <property type="project" value="UniProtKB-KW"/>
</dbReference>
<evidence type="ECO:0000256" key="1">
    <source>
        <dbReference type="ARBA" id="ARBA00010613"/>
    </source>
</evidence>
<dbReference type="InterPro" id="IPR003010">
    <property type="entry name" value="C-N_Hydrolase"/>
</dbReference>
<dbReference type="PANTHER" id="PTHR23088">
    <property type="entry name" value="NITRILASE-RELATED"/>
    <property type="match status" value="1"/>
</dbReference>
<dbReference type="PROSITE" id="PS01227">
    <property type="entry name" value="UPF0012"/>
    <property type="match status" value="1"/>
</dbReference>
<comment type="caution">
    <text evidence="3">The sequence shown here is derived from an EMBL/GenBank/DDBJ whole genome shotgun (WGS) entry which is preliminary data.</text>
</comment>
<dbReference type="SUPFAM" id="SSF56317">
    <property type="entry name" value="Carbon-nitrogen hydrolase"/>
    <property type="match status" value="1"/>
</dbReference>
<dbReference type="RefSeq" id="WP_227305323.1">
    <property type="nucleotide sequence ID" value="NZ_JAESVA010000001.1"/>
</dbReference>
<dbReference type="AlphaFoldDB" id="A0A963YXU3"/>
<reference evidence="3 4" key="1">
    <citation type="journal article" date="2021" name="Microorganisms">
        <title>Acidisoma silvae sp. nov. and Acidisomacellulosilytica sp. nov., Two Acidophilic Bacteria Isolated from Decaying Wood, Hydrolyzing Cellulose and Producing Poly-3-hydroxybutyrate.</title>
        <authorList>
            <person name="Mieszkin S."/>
            <person name="Pouder E."/>
            <person name="Uroz S."/>
            <person name="Simon-Colin C."/>
            <person name="Alain K."/>
        </authorList>
    </citation>
    <scope>NUCLEOTIDE SEQUENCE [LARGE SCALE GENOMIC DNA]</scope>
    <source>
        <strain evidence="3 4">HW T5.17</strain>
    </source>
</reference>
<dbReference type="InterPro" id="IPR001110">
    <property type="entry name" value="UPF0012_CS"/>
</dbReference>
<gene>
    <name evidence="3" type="ORF">ACELLULO517_01800</name>
</gene>
<keyword evidence="4" id="KW-1185">Reference proteome</keyword>
<proteinExistence type="inferred from homology"/>
<dbReference type="Proteomes" id="UP000721844">
    <property type="component" value="Unassembled WGS sequence"/>
</dbReference>
<dbReference type="InterPro" id="IPR036526">
    <property type="entry name" value="C-N_Hydrolase_sf"/>
</dbReference>